<dbReference type="RefSeq" id="WP_020220750.1">
    <property type="nucleotide sequence ID" value="NZ_BANO01000010.1"/>
</dbReference>
<evidence type="ECO:0000259" key="1">
    <source>
        <dbReference type="PROSITE" id="PS50206"/>
    </source>
</evidence>
<gene>
    <name evidence="2" type="ORF">MBEHAL_0083</name>
</gene>
<reference evidence="2 3" key="1">
    <citation type="submission" date="2013-09" db="EMBL/GenBank/DDBJ databases">
        <title>Whole genome sequencing of Halarchaeum acidiphilum strain MH1-52-1.</title>
        <authorList>
            <person name="Shimane Y."/>
            <person name="Minegishi H."/>
            <person name="Nishi S."/>
            <person name="Echigo A."/>
            <person name="Shuto A."/>
            <person name="Konishi M."/>
            <person name="Ito T."/>
            <person name="Ohkuma M."/>
            <person name="Ohta Y."/>
            <person name="Nagano Y."/>
            <person name="Tsubouchi T."/>
            <person name="Mori K."/>
            <person name="Usui K."/>
            <person name="Kamekura M."/>
            <person name="Usami R."/>
            <person name="Takaki Y."/>
            <person name="Hatada Y."/>
        </authorList>
    </citation>
    <scope>NUCLEOTIDE SEQUENCE [LARGE SCALE GENOMIC DNA]</scope>
    <source>
        <strain evidence="2 3">JCM 16109</strain>
    </source>
</reference>
<protein>
    <submittedName>
        <fullName evidence="2">Rhodanese-related sulfurtransferase</fullName>
    </submittedName>
</protein>
<dbReference type="Proteomes" id="UP000016986">
    <property type="component" value="Unassembled WGS sequence"/>
</dbReference>
<dbReference type="GO" id="GO:0016740">
    <property type="term" value="F:transferase activity"/>
    <property type="evidence" value="ECO:0007669"/>
    <property type="project" value="UniProtKB-KW"/>
</dbReference>
<dbReference type="OrthoDB" id="135517at2157"/>
<dbReference type="AlphaFoldDB" id="U3A9B1"/>
<dbReference type="Gene3D" id="3.40.250.10">
    <property type="entry name" value="Rhodanese-like domain"/>
    <property type="match status" value="1"/>
</dbReference>
<organism evidence="2 3">
    <name type="scientific">Halarchaeum acidiphilum MH1-52-1</name>
    <dbReference type="NCBI Taxonomy" id="1261545"/>
    <lineage>
        <taxon>Archaea</taxon>
        <taxon>Methanobacteriati</taxon>
        <taxon>Methanobacteriota</taxon>
        <taxon>Stenosarchaea group</taxon>
        <taxon>Halobacteria</taxon>
        <taxon>Halobacteriales</taxon>
        <taxon>Halobacteriaceae</taxon>
    </lineage>
</organism>
<keyword evidence="2" id="KW-0808">Transferase</keyword>
<dbReference type="InterPro" id="IPR036873">
    <property type="entry name" value="Rhodanese-like_dom_sf"/>
</dbReference>
<name>U3A9B1_9EURY</name>
<evidence type="ECO:0000313" key="3">
    <source>
        <dbReference type="Proteomes" id="UP000016986"/>
    </source>
</evidence>
<proteinExistence type="predicted"/>
<dbReference type="PANTHER" id="PTHR43031">
    <property type="entry name" value="FAD-DEPENDENT OXIDOREDUCTASE"/>
    <property type="match status" value="1"/>
</dbReference>
<dbReference type="SMART" id="SM00450">
    <property type="entry name" value="RHOD"/>
    <property type="match status" value="1"/>
</dbReference>
<keyword evidence="3" id="KW-1185">Reference proteome</keyword>
<dbReference type="InterPro" id="IPR050229">
    <property type="entry name" value="GlpE_sulfurtransferase"/>
</dbReference>
<feature type="domain" description="Rhodanese" evidence="1">
    <location>
        <begin position="16"/>
        <end position="105"/>
    </location>
</feature>
<dbReference type="InterPro" id="IPR001763">
    <property type="entry name" value="Rhodanese-like_dom"/>
</dbReference>
<dbReference type="eggNOG" id="arCOG02021">
    <property type="taxonomic scope" value="Archaea"/>
</dbReference>
<dbReference type="SUPFAM" id="SSF52821">
    <property type="entry name" value="Rhodanese/Cell cycle control phosphatase"/>
    <property type="match status" value="1"/>
</dbReference>
<dbReference type="PROSITE" id="PS50206">
    <property type="entry name" value="RHODANESE_3"/>
    <property type="match status" value="1"/>
</dbReference>
<comment type="caution">
    <text evidence="2">The sequence shown here is derived from an EMBL/GenBank/DDBJ whole genome shotgun (WGS) entry which is preliminary data.</text>
</comment>
<accession>U3A9B1</accession>
<sequence length="125" mass="13237">MDGEITPAEVEALIDTDEDVRVVDIRPEAAYVRGHIPGSENVPFAALTRAVERFEGAERVVTVCPHGQSSVQAANLIASYEGVADDATVQSMAGGLVAWDGDLERAERVAEDEGPDTTDAPDAPF</sequence>
<dbReference type="CDD" id="cd00158">
    <property type="entry name" value="RHOD"/>
    <property type="match status" value="1"/>
</dbReference>
<dbReference type="Pfam" id="PF00581">
    <property type="entry name" value="Rhodanese"/>
    <property type="match status" value="1"/>
</dbReference>
<evidence type="ECO:0000313" key="2">
    <source>
        <dbReference type="EMBL" id="GAD51323.1"/>
    </source>
</evidence>
<dbReference type="PANTHER" id="PTHR43031:SF1">
    <property type="entry name" value="PYRIDINE NUCLEOTIDE-DISULPHIDE OXIDOREDUCTASE"/>
    <property type="match status" value="1"/>
</dbReference>
<dbReference type="EMBL" id="BATA01000001">
    <property type="protein sequence ID" value="GAD51323.1"/>
    <property type="molecule type" value="Genomic_DNA"/>
</dbReference>